<evidence type="ECO:0000256" key="4">
    <source>
        <dbReference type="ARBA" id="ARBA00023163"/>
    </source>
</evidence>
<dbReference type="PANTHER" id="PTHR30126:SF88">
    <property type="entry name" value="TRANSCRIPTIONAL REGULATOR-RELATED"/>
    <property type="match status" value="1"/>
</dbReference>
<dbReference type="PANTHER" id="PTHR30126">
    <property type="entry name" value="HTH-TYPE TRANSCRIPTIONAL REGULATOR"/>
    <property type="match status" value="1"/>
</dbReference>
<dbReference type="Pfam" id="PF00126">
    <property type="entry name" value="HTH_1"/>
    <property type="match status" value="1"/>
</dbReference>
<evidence type="ECO:0000256" key="1">
    <source>
        <dbReference type="ARBA" id="ARBA00009437"/>
    </source>
</evidence>
<dbReference type="GO" id="GO:0003700">
    <property type="term" value="F:DNA-binding transcription factor activity"/>
    <property type="evidence" value="ECO:0007669"/>
    <property type="project" value="InterPro"/>
</dbReference>
<dbReference type="Pfam" id="PF03466">
    <property type="entry name" value="LysR_substrate"/>
    <property type="match status" value="1"/>
</dbReference>
<proteinExistence type="inferred from homology"/>
<dbReference type="AlphaFoldDB" id="A0A3B0XRG2"/>
<dbReference type="Gene3D" id="1.10.10.10">
    <property type="entry name" value="Winged helix-like DNA-binding domain superfamily/Winged helix DNA-binding domain"/>
    <property type="match status" value="1"/>
</dbReference>
<comment type="similarity">
    <text evidence="1">Belongs to the LysR transcriptional regulatory family.</text>
</comment>
<dbReference type="EMBL" id="UOFG01000054">
    <property type="protein sequence ID" value="VAW58936.1"/>
    <property type="molecule type" value="Genomic_DNA"/>
</dbReference>
<evidence type="ECO:0000256" key="2">
    <source>
        <dbReference type="ARBA" id="ARBA00023015"/>
    </source>
</evidence>
<dbReference type="SUPFAM" id="SSF46785">
    <property type="entry name" value="Winged helix' DNA-binding domain"/>
    <property type="match status" value="1"/>
</dbReference>
<dbReference type="PROSITE" id="PS50931">
    <property type="entry name" value="HTH_LYSR"/>
    <property type="match status" value="1"/>
</dbReference>
<dbReference type="GO" id="GO:0000976">
    <property type="term" value="F:transcription cis-regulatory region binding"/>
    <property type="evidence" value="ECO:0007669"/>
    <property type="project" value="TreeGrafter"/>
</dbReference>
<dbReference type="InterPro" id="IPR036388">
    <property type="entry name" value="WH-like_DNA-bd_sf"/>
</dbReference>
<evidence type="ECO:0000256" key="3">
    <source>
        <dbReference type="ARBA" id="ARBA00023125"/>
    </source>
</evidence>
<organism evidence="6">
    <name type="scientific">hydrothermal vent metagenome</name>
    <dbReference type="NCBI Taxonomy" id="652676"/>
    <lineage>
        <taxon>unclassified sequences</taxon>
        <taxon>metagenomes</taxon>
        <taxon>ecological metagenomes</taxon>
    </lineage>
</organism>
<sequence length="303" mass="33411">MKKLKTTLEQWRALEAVIDYGGFAQAAEKLHRSQSSVSHAVNRLQNLLGISLLHIEGRKAVLSSSGKVLLQRSRQLLADAHAIESQAHQLEQGWEAEIGLAVEAAYPTQCLMSALKRFEPISKQTHIRLEEVVLSGAEDALLSGRADLVISPCLPQGFLGDSIIQVTFIAVAHPDHPLHKLNRTITAQDLNRETHIITSDSGSKSIDAGWLNRSHRWSVASLESARKIICSGLGYGWLPEKEITAEIKQQTLKPLPLEQCQRETSNLYLIYSNPDQAGPATRKLAEILTQVSMTDEPSLPPTQ</sequence>
<dbReference type="InterPro" id="IPR036390">
    <property type="entry name" value="WH_DNA-bd_sf"/>
</dbReference>
<keyword evidence="3" id="KW-0238">DNA-binding</keyword>
<accession>A0A3B0XRG2</accession>
<feature type="domain" description="HTH lysR-type" evidence="5">
    <location>
        <begin position="6"/>
        <end position="63"/>
    </location>
</feature>
<keyword evidence="2" id="KW-0805">Transcription regulation</keyword>
<dbReference type="Gene3D" id="3.40.190.290">
    <property type="match status" value="1"/>
</dbReference>
<gene>
    <name evidence="6" type="ORF">MNBD_GAMMA11-1888</name>
</gene>
<dbReference type="InterPro" id="IPR005119">
    <property type="entry name" value="LysR_subst-bd"/>
</dbReference>
<name>A0A3B0XRG2_9ZZZZ</name>
<keyword evidence="4" id="KW-0804">Transcription</keyword>
<protein>
    <submittedName>
        <fullName evidence="6">Transcriptional regulator, LysR family</fullName>
    </submittedName>
</protein>
<dbReference type="InterPro" id="IPR000847">
    <property type="entry name" value="LysR_HTH_N"/>
</dbReference>
<dbReference type="SUPFAM" id="SSF53850">
    <property type="entry name" value="Periplasmic binding protein-like II"/>
    <property type="match status" value="1"/>
</dbReference>
<evidence type="ECO:0000259" key="5">
    <source>
        <dbReference type="PROSITE" id="PS50931"/>
    </source>
</evidence>
<reference evidence="6" key="1">
    <citation type="submission" date="2018-06" db="EMBL/GenBank/DDBJ databases">
        <authorList>
            <person name="Zhirakovskaya E."/>
        </authorList>
    </citation>
    <scope>NUCLEOTIDE SEQUENCE</scope>
</reference>
<evidence type="ECO:0000313" key="6">
    <source>
        <dbReference type="EMBL" id="VAW58936.1"/>
    </source>
</evidence>